<dbReference type="InterPro" id="IPR041577">
    <property type="entry name" value="RT_RNaseH_2"/>
</dbReference>
<dbReference type="Pfam" id="PF17919">
    <property type="entry name" value="RT_RNaseH_2"/>
    <property type="match status" value="1"/>
</dbReference>
<feature type="domain" description="Reverse transcriptase/retrotransposon-derived protein RNase H-like" evidence="3">
    <location>
        <begin position="229"/>
        <end position="276"/>
    </location>
</feature>
<dbReference type="InterPro" id="IPR043502">
    <property type="entry name" value="DNA/RNA_pol_sf"/>
</dbReference>
<name>A0ABY6LBQ3_9ARAC</name>
<dbReference type="InterPro" id="IPR050951">
    <property type="entry name" value="Retrovirus_Pol_polyprotein"/>
</dbReference>
<dbReference type="Proteomes" id="UP001235939">
    <property type="component" value="Chromosome 16"/>
</dbReference>
<dbReference type="EMBL" id="CP092878">
    <property type="protein sequence ID" value="UYV78596.1"/>
    <property type="molecule type" value="Genomic_DNA"/>
</dbReference>
<feature type="domain" description="Reverse transcriptase" evidence="2">
    <location>
        <begin position="106"/>
        <end position="156"/>
    </location>
</feature>
<dbReference type="Gene3D" id="3.30.70.270">
    <property type="match status" value="3"/>
</dbReference>
<gene>
    <name evidence="4" type="ORF">LAZ67_16002096</name>
</gene>
<evidence type="ECO:0000313" key="5">
    <source>
        <dbReference type="Proteomes" id="UP001235939"/>
    </source>
</evidence>
<sequence>MENILRGEKEVICYLNDILIFATTKEEHDEIMRSVLRKMATEEKLTSGGGTEPCLEACKDKQTGLRFLVDSDDDVSLIPTKSEDKKQAELKLNAANGTKIDTHDLVFPYIDDILIVSTNKEEHETHLDMIFERLSKHGLRIKANKSKFGVQEVEFLRHLITKEGSRSLPSKTKAIQEYKLPETIQYLRAFLGMLNFYRRYLKDAAETQAVLHEFLEGARKKKDKRKISWTTEAKSMFEKCKQNQSNVAMLTYPNAELPLSLSTDASNWAVGAVLQQY</sequence>
<dbReference type="InterPro" id="IPR043128">
    <property type="entry name" value="Rev_trsase/Diguanyl_cyclase"/>
</dbReference>
<evidence type="ECO:0000259" key="2">
    <source>
        <dbReference type="Pfam" id="PF00078"/>
    </source>
</evidence>
<dbReference type="PANTHER" id="PTHR37984:SF5">
    <property type="entry name" value="PROTEIN NYNRIN-LIKE"/>
    <property type="match status" value="1"/>
</dbReference>
<keyword evidence="1" id="KW-0511">Multifunctional enzyme</keyword>
<evidence type="ECO:0000313" key="4">
    <source>
        <dbReference type="EMBL" id="UYV78596.1"/>
    </source>
</evidence>
<proteinExistence type="predicted"/>
<evidence type="ECO:0000259" key="3">
    <source>
        <dbReference type="Pfam" id="PF17919"/>
    </source>
</evidence>
<dbReference type="Pfam" id="PF00078">
    <property type="entry name" value="RVT_1"/>
    <property type="match status" value="1"/>
</dbReference>
<reference evidence="4 5" key="1">
    <citation type="submission" date="2022-01" db="EMBL/GenBank/DDBJ databases">
        <title>A chromosomal length assembly of Cordylochernes scorpioides.</title>
        <authorList>
            <person name="Zeh D."/>
            <person name="Zeh J."/>
        </authorList>
    </citation>
    <scope>NUCLEOTIDE SEQUENCE [LARGE SCALE GENOMIC DNA]</scope>
    <source>
        <strain evidence="4">IN4F17</strain>
        <tissue evidence="4">Whole Body</tissue>
    </source>
</reference>
<keyword evidence="5" id="KW-1185">Reference proteome</keyword>
<accession>A0ABY6LBQ3</accession>
<dbReference type="InterPro" id="IPR000477">
    <property type="entry name" value="RT_dom"/>
</dbReference>
<organism evidence="4 5">
    <name type="scientific">Cordylochernes scorpioides</name>
    <dbReference type="NCBI Taxonomy" id="51811"/>
    <lineage>
        <taxon>Eukaryota</taxon>
        <taxon>Metazoa</taxon>
        <taxon>Ecdysozoa</taxon>
        <taxon>Arthropoda</taxon>
        <taxon>Chelicerata</taxon>
        <taxon>Arachnida</taxon>
        <taxon>Pseudoscorpiones</taxon>
        <taxon>Cheliferoidea</taxon>
        <taxon>Chernetidae</taxon>
        <taxon>Cordylochernes</taxon>
    </lineage>
</organism>
<evidence type="ECO:0008006" key="6">
    <source>
        <dbReference type="Google" id="ProtNLM"/>
    </source>
</evidence>
<evidence type="ECO:0000256" key="1">
    <source>
        <dbReference type="ARBA" id="ARBA00023268"/>
    </source>
</evidence>
<dbReference type="SUPFAM" id="SSF56672">
    <property type="entry name" value="DNA/RNA polymerases"/>
    <property type="match status" value="2"/>
</dbReference>
<dbReference type="PANTHER" id="PTHR37984">
    <property type="entry name" value="PROTEIN CBG26694"/>
    <property type="match status" value="1"/>
</dbReference>
<protein>
    <recommendedName>
        <fullName evidence="6">Reverse transcriptase domain-containing protein</fullName>
    </recommendedName>
</protein>